<feature type="compositionally biased region" description="Polar residues" evidence="4">
    <location>
        <begin position="1050"/>
        <end position="1061"/>
    </location>
</feature>
<dbReference type="InterPro" id="IPR049629">
    <property type="entry name" value="DPY30_SDC1_DD"/>
</dbReference>
<comment type="caution">
    <text evidence="5">The sequence shown here is derived from an EMBL/GenBank/DDBJ whole genome shotgun (WGS) entry which is preliminary data.</text>
</comment>
<organism evidence="5 6">
    <name type="scientific">Toxoplasma gondii TgCatPRC2</name>
    <dbReference type="NCBI Taxonomy" id="1130821"/>
    <lineage>
        <taxon>Eukaryota</taxon>
        <taxon>Sar</taxon>
        <taxon>Alveolata</taxon>
        <taxon>Apicomplexa</taxon>
        <taxon>Conoidasida</taxon>
        <taxon>Coccidia</taxon>
        <taxon>Eucoccidiorida</taxon>
        <taxon>Eimeriorina</taxon>
        <taxon>Sarcocystidae</taxon>
        <taxon>Toxoplasma</taxon>
    </lineage>
</organism>
<reference evidence="6" key="1">
    <citation type="submission" date="2016-03" db="EMBL/GenBank/DDBJ databases">
        <authorList>
            <person name="Sibley D."/>
            <person name="Venepally P."/>
            <person name="Karamycheva S."/>
            <person name="Hadjithomas M."/>
            <person name="Khan A."/>
            <person name="Brunk B."/>
            <person name="Roos D."/>
            <person name="Caler E."/>
            <person name="Lorenzi H."/>
        </authorList>
    </citation>
    <scope>NUCLEOTIDE SEQUENCE [LARGE SCALE GENOMIC DNA]</scope>
    <source>
        <strain evidence="6">TgCatPRC2</strain>
    </source>
</reference>
<proteinExistence type="inferred from homology"/>
<feature type="region of interest" description="Disordered" evidence="4">
    <location>
        <begin position="386"/>
        <end position="426"/>
    </location>
</feature>
<keyword evidence="3" id="KW-0539">Nucleus</keyword>
<dbReference type="AlphaFoldDB" id="A0A151HPH0"/>
<feature type="compositionally biased region" description="Polar residues" evidence="4">
    <location>
        <begin position="616"/>
        <end position="630"/>
    </location>
</feature>
<evidence type="ECO:0000313" key="5">
    <source>
        <dbReference type="EMBL" id="KYK71232.1"/>
    </source>
</evidence>
<dbReference type="InterPro" id="IPR007858">
    <property type="entry name" value="Dpy-30_motif"/>
</dbReference>
<dbReference type="Gene3D" id="1.20.890.10">
    <property type="entry name" value="cAMP-dependent protein kinase regulatory subunit, dimerization-anchoring domain"/>
    <property type="match status" value="1"/>
</dbReference>
<sequence length="1069" mass="115142">MNSTHSGSSELANGSRSDGGPDKGNNAFSAVSAEQNSLLIFHIDADNAVVLSTRFSTQGQADAATERKEVPAIQACSAKDFASHLLAEFMWGTLDAETGKWVPVSETPSCEPPFGDDSLITFGQFLRTRNTAAEPGNPVVCENIRRALQSFGQLETKNKLQQKYRRKKNQLEACVEGNTDRDCLKESKCGDAKPEVLNGVHTQLMKRMALPLTVRLGLGCEIPDAGEILKPLNTSIDGQGSGGDSLVRDSSVGASPPAFRTAHASRAENASTISKGDPSTPGLAEGVAAAHTARLNSGYWYTMPQWFHTLFRMIREKVDFRLVFYTRDHANGEHIRSLVREINDLCEGNHPAFNGENRTKQVFLDGRKRSRDLRISDCQIGSLSLTDARGTTPQPGPSRVSSCSASHCVEEGPPQEGDSTDGLCSNTLGGSDTVKSNALHRNRPQCAYKPGEYPVWRLNFPGSDTQYEGIQEIYTAITHDMLKRHNVICLCFGTPPAFEAGPSFGGAPTLGLNGDFSGSKTNVSSFPIDAPVCLSSYGGPEQAGASDSLSSARGYPEATVGDRGTSCLPKSSKSSAPQPPALWEEGVEDQPKEDTVQYDSSSAASGCVATEKATPPEQTWGNVFSASGTATGDVEMSTKPSSCPYSLHGGGTFSPDDETATSLSPPSCCSFSLSAPLTPLPVLVDPADLTLHNVCIGSPSVLSVSDGLSYVSTLSVLEVVHGTVLFDSLATDKAPTPSSDANASGFSHESKRRERQQHNLQRHCRVAEASGSRSDANGRTKMNRCSYGVLEAEQSPEKSLLAKEKKLSAYLVVDPVYSVVMPEPCSLIANLDYLCNLVQVTLARRLRLLSPGSQILQTRWKSVTLWNAGNVSSDFSNFSAKQKNPDGSTANKEERPHHPSSVNPHADNRRPVSMTSLPGETATHCCGQDELQQRRFLTFLDPFVSLRSDEIKALPTRDYLKATVIPVLLPAIESVTRDRPDDPVSWIAFYLLRHAKCFNRMERQRGLNNPATFPLFASIAATPSASAREMKPLLIRNESSGSSLPSSSPHVTTGTSESTAGTLKKMQMR</sequence>
<feature type="region of interest" description="Disordered" evidence="4">
    <location>
        <begin position="544"/>
        <end position="641"/>
    </location>
</feature>
<dbReference type="Proteomes" id="UP000075225">
    <property type="component" value="Unassembled WGS sequence"/>
</dbReference>
<gene>
    <name evidence="5" type="ORF">TGPRC2_272260</name>
</gene>
<feature type="compositionally biased region" description="Low complexity" evidence="4">
    <location>
        <begin position="1039"/>
        <end position="1049"/>
    </location>
</feature>
<feature type="compositionally biased region" description="Polar residues" evidence="4">
    <location>
        <begin position="736"/>
        <end position="747"/>
    </location>
</feature>
<evidence type="ECO:0000256" key="3">
    <source>
        <dbReference type="ARBA" id="ARBA00023242"/>
    </source>
</evidence>
<evidence type="ECO:0000256" key="4">
    <source>
        <dbReference type="SAM" id="MobiDB-lite"/>
    </source>
</evidence>
<name>A0A151HPH0_TOXGO</name>
<evidence type="ECO:0000313" key="6">
    <source>
        <dbReference type="Proteomes" id="UP000075225"/>
    </source>
</evidence>
<dbReference type="GO" id="GO:0005634">
    <property type="term" value="C:nucleus"/>
    <property type="evidence" value="ECO:0007669"/>
    <property type="project" value="UniProtKB-SubCell"/>
</dbReference>
<protein>
    <submittedName>
        <fullName evidence="5">Dpy-30 motif protein</fullName>
    </submittedName>
</protein>
<feature type="compositionally biased region" description="Polar residues" evidence="4">
    <location>
        <begin position="876"/>
        <end position="890"/>
    </location>
</feature>
<dbReference type="VEuPathDB" id="ToxoDB:TGPRC2_272260"/>
<feature type="region of interest" description="Disordered" evidence="4">
    <location>
        <begin position="239"/>
        <end position="281"/>
    </location>
</feature>
<dbReference type="Pfam" id="PF05186">
    <property type="entry name" value="Dpy-30"/>
    <property type="match status" value="1"/>
</dbReference>
<feature type="compositionally biased region" description="Polar residues" evidence="4">
    <location>
        <begin position="1"/>
        <end position="16"/>
    </location>
</feature>
<dbReference type="EMBL" id="AHZP02000311">
    <property type="protein sequence ID" value="KYK71232.1"/>
    <property type="molecule type" value="Genomic_DNA"/>
</dbReference>
<feature type="region of interest" description="Disordered" evidence="4">
    <location>
        <begin position="1"/>
        <end position="28"/>
    </location>
</feature>
<feature type="region of interest" description="Disordered" evidence="4">
    <location>
        <begin position="1037"/>
        <end position="1069"/>
    </location>
</feature>
<comment type="subcellular location">
    <subcellularLocation>
        <location evidence="1">Nucleus</location>
    </subcellularLocation>
</comment>
<dbReference type="CDD" id="cd22965">
    <property type="entry name" value="DD_DPY30_SDC1"/>
    <property type="match status" value="1"/>
</dbReference>
<dbReference type="OrthoDB" id="417678at2759"/>
<feature type="compositionally biased region" description="Polar residues" evidence="4">
    <location>
        <begin position="386"/>
        <end position="405"/>
    </location>
</feature>
<feature type="region of interest" description="Disordered" evidence="4">
    <location>
        <begin position="732"/>
        <end position="778"/>
    </location>
</feature>
<evidence type="ECO:0000256" key="1">
    <source>
        <dbReference type="ARBA" id="ARBA00004123"/>
    </source>
</evidence>
<accession>A0A151HPH0</accession>
<feature type="region of interest" description="Disordered" evidence="4">
    <location>
        <begin position="876"/>
        <end position="919"/>
    </location>
</feature>
<comment type="similarity">
    <text evidence="2">Belongs to the dpy-30 family.</text>
</comment>
<evidence type="ECO:0000256" key="2">
    <source>
        <dbReference type="ARBA" id="ARBA00010849"/>
    </source>
</evidence>